<name>A0A197K3L4_9FUNG</name>
<evidence type="ECO:0000313" key="2">
    <source>
        <dbReference type="Proteomes" id="UP000078512"/>
    </source>
</evidence>
<protein>
    <submittedName>
        <fullName evidence="1">Uncharacterized protein</fullName>
    </submittedName>
</protein>
<evidence type="ECO:0000313" key="1">
    <source>
        <dbReference type="EMBL" id="OAQ31778.1"/>
    </source>
</evidence>
<dbReference type="EMBL" id="KV442028">
    <property type="protein sequence ID" value="OAQ31778.1"/>
    <property type="molecule type" value="Genomic_DNA"/>
</dbReference>
<gene>
    <name evidence="1" type="ORF">K457DRAFT_135931</name>
</gene>
<keyword evidence="2" id="KW-1185">Reference proteome</keyword>
<sequence>MCHVYPSFCVFFLSLSLPFLPLVTLFSLAHTSLFSAWTLQRVGQDEGAIIEGTVPPKEASAPTLDVCSSSLISITFQ</sequence>
<reference evidence="1 2" key="1">
    <citation type="submission" date="2016-05" db="EMBL/GenBank/DDBJ databases">
        <title>Genome sequencing reveals origins of a unique bacterial endosymbiosis in the earliest lineages of terrestrial Fungi.</title>
        <authorList>
            <consortium name="DOE Joint Genome Institute"/>
            <person name="Uehling J."/>
            <person name="Gryganskyi A."/>
            <person name="Hameed K."/>
            <person name="Tschaplinski T."/>
            <person name="Misztal P."/>
            <person name="Wu S."/>
            <person name="Desiro A."/>
            <person name="Vande Pol N."/>
            <person name="Du Z.-Y."/>
            <person name="Zienkiewicz A."/>
            <person name="Zienkiewicz K."/>
            <person name="Morin E."/>
            <person name="Tisserant E."/>
            <person name="Splivallo R."/>
            <person name="Hainaut M."/>
            <person name="Henrissat B."/>
            <person name="Ohm R."/>
            <person name="Kuo A."/>
            <person name="Yan J."/>
            <person name="Lipzen A."/>
            <person name="Nolan M."/>
            <person name="Labutti K."/>
            <person name="Barry K."/>
            <person name="Goldstein A."/>
            <person name="Labbe J."/>
            <person name="Schadt C."/>
            <person name="Tuskan G."/>
            <person name="Grigoriev I."/>
            <person name="Martin F."/>
            <person name="Vilgalys R."/>
            <person name="Bonito G."/>
        </authorList>
    </citation>
    <scope>NUCLEOTIDE SEQUENCE [LARGE SCALE GENOMIC DNA]</scope>
    <source>
        <strain evidence="1 2">AG-77</strain>
    </source>
</reference>
<proteinExistence type="predicted"/>
<organism evidence="1 2">
    <name type="scientific">Linnemannia elongata AG-77</name>
    <dbReference type="NCBI Taxonomy" id="1314771"/>
    <lineage>
        <taxon>Eukaryota</taxon>
        <taxon>Fungi</taxon>
        <taxon>Fungi incertae sedis</taxon>
        <taxon>Mucoromycota</taxon>
        <taxon>Mortierellomycotina</taxon>
        <taxon>Mortierellomycetes</taxon>
        <taxon>Mortierellales</taxon>
        <taxon>Mortierellaceae</taxon>
        <taxon>Linnemannia</taxon>
    </lineage>
</organism>
<dbReference type="Proteomes" id="UP000078512">
    <property type="component" value="Unassembled WGS sequence"/>
</dbReference>
<accession>A0A197K3L4</accession>
<dbReference type="AlphaFoldDB" id="A0A197K3L4"/>